<protein>
    <submittedName>
        <fullName evidence="2">Uncharacterized protein</fullName>
    </submittedName>
</protein>
<evidence type="ECO:0000256" key="1">
    <source>
        <dbReference type="SAM" id="MobiDB-lite"/>
    </source>
</evidence>
<dbReference type="Proteomes" id="UP000005237">
    <property type="component" value="Unassembled WGS sequence"/>
</dbReference>
<dbReference type="AlphaFoldDB" id="A0A8R1EKE6"/>
<name>A0A8R1EKE6_CAEJA</name>
<evidence type="ECO:0000313" key="3">
    <source>
        <dbReference type="Proteomes" id="UP000005237"/>
    </source>
</evidence>
<feature type="region of interest" description="Disordered" evidence="1">
    <location>
        <begin position="1"/>
        <end position="48"/>
    </location>
</feature>
<feature type="compositionally biased region" description="Acidic residues" evidence="1">
    <location>
        <begin position="21"/>
        <end position="36"/>
    </location>
</feature>
<feature type="region of interest" description="Disordered" evidence="1">
    <location>
        <begin position="62"/>
        <end position="81"/>
    </location>
</feature>
<reference evidence="2" key="2">
    <citation type="submission" date="2022-06" db="UniProtKB">
        <authorList>
            <consortium name="EnsemblMetazoa"/>
        </authorList>
    </citation>
    <scope>IDENTIFICATION</scope>
    <source>
        <strain evidence="2">DF5081</strain>
    </source>
</reference>
<organism evidence="2 3">
    <name type="scientific">Caenorhabditis japonica</name>
    <dbReference type="NCBI Taxonomy" id="281687"/>
    <lineage>
        <taxon>Eukaryota</taxon>
        <taxon>Metazoa</taxon>
        <taxon>Ecdysozoa</taxon>
        <taxon>Nematoda</taxon>
        <taxon>Chromadorea</taxon>
        <taxon>Rhabditida</taxon>
        <taxon>Rhabditina</taxon>
        <taxon>Rhabditomorpha</taxon>
        <taxon>Rhabditoidea</taxon>
        <taxon>Rhabditidae</taxon>
        <taxon>Peloderinae</taxon>
        <taxon>Caenorhabditis</taxon>
    </lineage>
</organism>
<keyword evidence="3" id="KW-1185">Reference proteome</keyword>
<evidence type="ECO:0000313" key="2">
    <source>
        <dbReference type="EnsemblMetazoa" id="CJA35883.1"/>
    </source>
</evidence>
<accession>A0A8R1EKE6</accession>
<proteinExistence type="predicted"/>
<reference evidence="3" key="1">
    <citation type="submission" date="2010-08" db="EMBL/GenBank/DDBJ databases">
        <authorList>
            <consortium name="Caenorhabditis japonica Sequencing Consortium"/>
            <person name="Wilson R.K."/>
        </authorList>
    </citation>
    <scope>NUCLEOTIDE SEQUENCE [LARGE SCALE GENOMIC DNA]</scope>
    <source>
        <strain evidence="3">DF5081</strain>
    </source>
</reference>
<dbReference type="EnsemblMetazoa" id="CJA35883.1">
    <property type="protein sequence ID" value="CJA35883.1"/>
    <property type="gene ID" value="WBGene00211730"/>
</dbReference>
<sequence length="81" mass="9292">MRKTLMGLISNKTKRRAQLDSDSDSSDSSDEDEENKNEEHKKKTAISSDDEDRIFELWTRHTDSCNGDTASNGHWDVSKLF</sequence>